<feature type="transmembrane region" description="Helical" evidence="2">
    <location>
        <begin position="322"/>
        <end position="343"/>
    </location>
</feature>
<feature type="transmembrane region" description="Helical" evidence="2">
    <location>
        <begin position="36"/>
        <end position="61"/>
    </location>
</feature>
<gene>
    <name evidence="3" type="ORF">ACFQ5G_20470</name>
</gene>
<name>A0ABW4AAE8_9ACTN</name>
<evidence type="ECO:0000313" key="3">
    <source>
        <dbReference type="EMBL" id="MFD1367735.1"/>
    </source>
</evidence>
<evidence type="ECO:0008006" key="5">
    <source>
        <dbReference type="Google" id="ProtNLM"/>
    </source>
</evidence>
<feature type="region of interest" description="Disordered" evidence="1">
    <location>
        <begin position="1"/>
        <end position="29"/>
    </location>
</feature>
<reference evidence="4" key="1">
    <citation type="journal article" date="2019" name="Int. J. Syst. Evol. Microbiol.">
        <title>The Global Catalogue of Microorganisms (GCM) 10K type strain sequencing project: providing services to taxonomists for standard genome sequencing and annotation.</title>
        <authorList>
            <consortium name="The Broad Institute Genomics Platform"/>
            <consortium name="The Broad Institute Genome Sequencing Center for Infectious Disease"/>
            <person name="Wu L."/>
            <person name="Ma J."/>
        </authorList>
    </citation>
    <scope>NUCLEOTIDE SEQUENCE [LARGE SCALE GENOMIC DNA]</scope>
    <source>
        <strain evidence="4">CCM 7526</strain>
    </source>
</reference>
<feature type="compositionally biased region" description="Acidic residues" evidence="1">
    <location>
        <begin position="1"/>
        <end position="10"/>
    </location>
</feature>
<feature type="transmembrane region" description="Helical" evidence="2">
    <location>
        <begin position="202"/>
        <end position="223"/>
    </location>
</feature>
<dbReference type="Proteomes" id="UP001597183">
    <property type="component" value="Unassembled WGS sequence"/>
</dbReference>
<sequence>MDVVAEDAGEAGEASETAEVEQELPPAEEREREHHFWVRAVVLAVLGVAIVALLGSTLLSISHAPTPHHVPLGYVGDDGTRTALETQAGDALDVKVYGSRDEAITGISRLEVYGAVIVSATGMELLKSTAASPQVAATLTALIGRSGATPTVTEMSPLPSGDSSGGSLAVMLQVVILGGTIGSMGLGRLVPRYRANPARGELPLLFLILYAFCIGGGVAGLARAFGVGTHVDYEHLTLCLALVNLAVTASTSALVSLVGAAGGAVGGVLYFLIGAPISGAATAGPLMPAFWHQFGQALPPGAGATLLRRVLYFPDAPMGGPLITLSAYAGVGLLVLGVVNLIAGARRRTSLAGLP</sequence>
<comment type="caution">
    <text evidence="3">The sequence shown here is derived from an EMBL/GenBank/DDBJ whole genome shotgun (WGS) entry which is preliminary data.</text>
</comment>
<evidence type="ECO:0000256" key="1">
    <source>
        <dbReference type="SAM" id="MobiDB-lite"/>
    </source>
</evidence>
<protein>
    <recommendedName>
        <fullName evidence="5">DUF3533 domain-containing protein</fullName>
    </recommendedName>
</protein>
<proteinExistence type="predicted"/>
<keyword evidence="2" id="KW-0812">Transmembrane</keyword>
<organism evidence="3 4">
    <name type="scientific">Actinoplanes sichuanensis</name>
    <dbReference type="NCBI Taxonomy" id="512349"/>
    <lineage>
        <taxon>Bacteria</taxon>
        <taxon>Bacillati</taxon>
        <taxon>Actinomycetota</taxon>
        <taxon>Actinomycetes</taxon>
        <taxon>Micromonosporales</taxon>
        <taxon>Micromonosporaceae</taxon>
        <taxon>Actinoplanes</taxon>
    </lineage>
</organism>
<keyword evidence="2" id="KW-0472">Membrane</keyword>
<keyword evidence="4" id="KW-1185">Reference proteome</keyword>
<dbReference type="EMBL" id="JBHTMK010000029">
    <property type="protein sequence ID" value="MFD1367735.1"/>
    <property type="molecule type" value="Genomic_DNA"/>
</dbReference>
<evidence type="ECO:0000313" key="4">
    <source>
        <dbReference type="Proteomes" id="UP001597183"/>
    </source>
</evidence>
<dbReference type="RefSeq" id="WP_317794971.1">
    <property type="nucleotide sequence ID" value="NZ_AP028461.1"/>
</dbReference>
<keyword evidence="2" id="KW-1133">Transmembrane helix</keyword>
<accession>A0ABW4AAE8</accession>
<feature type="transmembrane region" description="Helical" evidence="2">
    <location>
        <begin position="168"/>
        <end position="190"/>
    </location>
</feature>
<feature type="transmembrane region" description="Helical" evidence="2">
    <location>
        <begin position="235"/>
        <end position="261"/>
    </location>
</feature>
<feature type="transmembrane region" description="Helical" evidence="2">
    <location>
        <begin position="268"/>
        <end position="291"/>
    </location>
</feature>
<evidence type="ECO:0000256" key="2">
    <source>
        <dbReference type="SAM" id="Phobius"/>
    </source>
</evidence>